<comment type="caution">
    <text evidence="7">The sequence shown here is derived from an EMBL/GenBank/DDBJ whole genome shotgun (WGS) entry which is preliminary data.</text>
</comment>
<reference evidence="7" key="1">
    <citation type="journal article" date="2014" name="Int. J. Syst. Evol. Microbiol.">
        <title>Complete genome sequence of Corynebacterium casei LMG S-19264T (=DSM 44701T), isolated from a smear-ripened cheese.</title>
        <authorList>
            <consortium name="US DOE Joint Genome Institute (JGI-PGF)"/>
            <person name="Walter F."/>
            <person name="Albersmeier A."/>
            <person name="Kalinowski J."/>
            <person name="Ruckert C."/>
        </authorList>
    </citation>
    <scope>NUCLEOTIDE SEQUENCE</scope>
    <source>
        <strain evidence="7">CGMCC 1.12921</strain>
    </source>
</reference>
<accession>A0A8J2V5R0</accession>
<dbReference type="GO" id="GO:0016491">
    <property type="term" value="F:oxidoreductase activity"/>
    <property type="evidence" value="ECO:0007669"/>
    <property type="project" value="UniProtKB-KW"/>
</dbReference>
<keyword evidence="3" id="KW-0285">Flavoprotein</keyword>
<keyword evidence="5" id="KW-0560">Oxidoreductase</keyword>
<organism evidence="7 8">
    <name type="scientific">Aquisalinus flavus</name>
    <dbReference type="NCBI Taxonomy" id="1526572"/>
    <lineage>
        <taxon>Bacteria</taxon>
        <taxon>Pseudomonadati</taxon>
        <taxon>Pseudomonadota</taxon>
        <taxon>Alphaproteobacteria</taxon>
        <taxon>Parvularculales</taxon>
        <taxon>Parvularculaceae</taxon>
        <taxon>Aquisalinus</taxon>
    </lineage>
</organism>
<name>A0A8J2V5R0_9PROT</name>
<dbReference type="InterPro" id="IPR000415">
    <property type="entry name" value="Nitroreductase-like"/>
</dbReference>
<dbReference type="InterPro" id="IPR029479">
    <property type="entry name" value="Nitroreductase"/>
</dbReference>
<evidence type="ECO:0000313" key="8">
    <source>
        <dbReference type="Proteomes" id="UP000613582"/>
    </source>
</evidence>
<dbReference type="RefSeq" id="WP_194420130.1">
    <property type="nucleotide sequence ID" value="NZ_BMGH01000001.1"/>
</dbReference>
<dbReference type="Proteomes" id="UP000613582">
    <property type="component" value="Unassembled WGS sequence"/>
</dbReference>
<dbReference type="CDD" id="cd02136">
    <property type="entry name" value="PnbA_NfnB-like"/>
    <property type="match status" value="1"/>
</dbReference>
<evidence type="ECO:0000256" key="5">
    <source>
        <dbReference type="ARBA" id="ARBA00023002"/>
    </source>
</evidence>
<gene>
    <name evidence="7" type="ORF">GCM10011342_24750</name>
</gene>
<comment type="cofactor">
    <cofactor evidence="1">
        <name>FMN</name>
        <dbReference type="ChEBI" id="CHEBI:58210"/>
    </cofactor>
</comment>
<sequence>MDRATQTVPVTKAVQQRRSIRAYTDQPVPREVIEEILTLAARAPSGGNLQPWYVHVVTGEALGRLKARMKDAIAANPAGEGSEFDIYPKSLGEPWRGRRQKVGEDLYARLGIERSNRLGRMLQFSRNYEFFGAPAGLFFSIDRQMGLPQFAHLGMFMQTIALLAVERGLSTCMQEAWAAFPKTVGDFLDLGDDRRLYCGMALGHADPDAPENSLRTERVAPAGFAAFLKD</sequence>
<keyword evidence="4" id="KW-0288">FMN</keyword>
<evidence type="ECO:0000259" key="6">
    <source>
        <dbReference type="Pfam" id="PF00881"/>
    </source>
</evidence>
<dbReference type="EMBL" id="BMGH01000001">
    <property type="protein sequence ID" value="GGD15020.1"/>
    <property type="molecule type" value="Genomic_DNA"/>
</dbReference>
<reference evidence="7" key="2">
    <citation type="submission" date="2020-09" db="EMBL/GenBank/DDBJ databases">
        <authorList>
            <person name="Sun Q."/>
            <person name="Zhou Y."/>
        </authorList>
    </citation>
    <scope>NUCLEOTIDE SEQUENCE</scope>
    <source>
        <strain evidence="7">CGMCC 1.12921</strain>
    </source>
</reference>
<evidence type="ECO:0000256" key="4">
    <source>
        <dbReference type="ARBA" id="ARBA00022643"/>
    </source>
</evidence>
<dbReference type="AlphaFoldDB" id="A0A8J2V5R0"/>
<protein>
    <submittedName>
        <fullName evidence="7">NADH dehydrogenase</fullName>
    </submittedName>
</protein>
<evidence type="ECO:0000256" key="2">
    <source>
        <dbReference type="ARBA" id="ARBA00007118"/>
    </source>
</evidence>
<dbReference type="PANTHER" id="PTHR43673">
    <property type="entry name" value="NAD(P)H NITROREDUCTASE YDGI-RELATED"/>
    <property type="match status" value="1"/>
</dbReference>
<evidence type="ECO:0000313" key="7">
    <source>
        <dbReference type="EMBL" id="GGD15020.1"/>
    </source>
</evidence>
<dbReference type="Gene3D" id="3.40.109.10">
    <property type="entry name" value="NADH Oxidase"/>
    <property type="match status" value="1"/>
</dbReference>
<comment type="similarity">
    <text evidence="2">Belongs to the nitroreductase family.</text>
</comment>
<keyword evidence="8" id="KW-1185">Reference proteome</keyword>
<dbReference type="PANTHER" id="PTHR43673:SF2">
    <property type="entry name" value="NITROREDUCTASE"/>
    <property type="match status" value="1"/>
</dbReference>
<dbReference type="SUPFAM" id="SSF55469">
    <property type="entry name" value="FMN-dependent nitroreductase-like"/>
    <property type="match status" value="1"/>
</dbReference>
<evidence type="ECO:0000256" key="1">
    <source>
        <dbReference type="ARBA" id="ARBA00001917"/>
    </source>
</evidence>
<dbReference type="Pfam" id="PF00881">
    <property type="entry name" value="Nitroreductase"/>
    <property type="match status" value="1"/>
</dbReference>
<evidence type="ECO:0000256" key="3">
    <source>
        <dbReference type="ARBA" id="ARBA00022630"/>
    </source>
</evidence>
<proteinExistence type="inferred from homology"/>
<feature type="domain" description="Nitroreductase" evidence="6">
    <location>
        <begin position="15"/>
        <end position="204"/>
    </location>
</feature>